<sequence>MKKHTKIAGLCLVAVALALVSCSKQGDDCDPDDPNSSCYTDESPGCALVEAYVNTTVVIESPTTWTADKVYLFEGTVVDVKSELTIEPGTVMKFSKSSINVRPSTAGKIIAKGTAEKRIVFTSYADRSHCGNTQQDESAQPEKGDWGGLYINGGNNHSFTYCDFLYAGGHFSESHSTAVNINTKAGDAFTVDHCTFAHTYSSRGGADVSHYAFSAGFIDATPNPKNSQFTNNVFYDNDKPININPFLPVDASNKFHNPADPSQGNARNFIHMFANNHQYGNVTYGHTEVPYVITGGIFHGPREKHTITIGPNVVVKFPGPASGISVYPNIRVVNLHPTAILTSYKDDTHGGDSNGDGTATSPAAGDWMGFQIIVPAPDKNHWMTGDNILYARPH</sequence>
<evidence type="ECO:0008006" key="4">
    <source>
        <dbReference type="Google" id="ProtNLM"/>
    </source>
</evidence>
<evidence type="ECO:0000313" key="3">
    <source>
        <dbReference type="Proteomes" id="UP000606494"/>
    </source>
</evidence>
<name>A0ABR7Y6P3_9SPHI</name>
<protein>
    <recommendedName>
        <fullName evidence="4">Right handed beta helix domain-containing protein</fullName>
    </recommendedName>
</protein>
<comment type="caution">
    <text evidence="2">The sequence shown here is derived from an EMBL/GenBank/DDBJ whole genome shotgun (WGS) entry which is preliminary data.</text>
</comment>
<feature type="chain" id="PRO_5047091688" description="Right handed beta helix domain-containing protein" evidence="1">
    <location>
        <begin position="27"/>
        <end position="394"/>
    </location>
</feature>
<keyword evidence="3" id="KW-1185">Reference proteome</keyword>
<dbReference type="PROSITE" id="PS51257">
    <property type="entry name" value="PROKAR_LIPOPROTEIN"/>
    <property type="match status" value="1"/>
</dbReference>
<evidence type="ECO:0000256" key="1">
    <source>
        <dbReference type="SAM" id="SignalP"/>
    </source>
</evidence>
<dbReference type="EMBL" id="JACNYK010000004">
    <property type="protein sequence ID" value="MBD1426969.1"/>
    <property type="molecule type" value="Genomic_DNA"/>
</dbReference>
<dbReference type="Proteomes" id="UP000606494">
    <property type="component" value="Unassembled WGS sequence"/>
</dbReference>
<reference evidence="2 3" key="1">
    <citation type="submission" date="2020-08" db="EMBL/GenBank/DDBJ databases">
        <title>Sphingobacterium sp. DN00404 isolated from aquaculture water.</title>
        <authorList>
            <person name="Zhang M."/>
        </authorList>
    </citation>
    <scope>NUCLEOTIDE SEQUENCE [LARGE SCALE GENOMIC DNA]</scope>
    <source>
        <strain evidence="2 3">KCTC 32294</strain>
    </source>
</reference>
<organism evidence="2 3">
    <name type="scientific">Sphingobacterium arenae</name>
    <dbReference type="NCBI Taxonomy" id="1280598"/>
    <lineage>
        <taxon>Bacteria</taxon>
        <taxon>Pseudomonadati</taxon>
        <taxon>Bacteroidota</taxon>
        <taxon>Sphingobacteriia</taxon>
        <taxon>Sphingobacteriales</taxon>
        <taxon>Sphingobacteriaceae</taxon>
        <taxon>Sphingobacterium</taxon>
    </lineage>
</organism>
<gene>
    <name evidence="2" type="ORF">H8B17_15410</name>
</gene>
<proteinExistence type="predicted"/>
<accession>A0ABR7Y6P3</accession>
<keyword evidence="1" id="KW-0732">Signal</keyword>
<evidence type="ECO:0000313" key="2">
    <source>
        <dbReference type="EMBL" id="MBD1426969.1"/>
    </source>
</evidence>
<feature type="signal peptide" evidence="1">
    <location>
        <begin position="1"/>
        <end position="26"/>
    </location>
</feature>
<dbReference type="RefSeq" id="WP_190310112.1">
    <property type="nucleotide sequence ID" value="NZ_JACNYK010000004.1"/>
</dbReference>